<evidence type="ECO:0000256" key="1">
    <source>
        <dbReference type="SAM" id="MobiDB-lite"/>
    </source>
</evidence>
<dbReference type="PANTHER" id="PTHR31286">
    <property type="entry name" value="GLYCINE-RICH CELL WALL STRUCTURAL PROTEIN 1.8-LIKE"/>
    <property type="match status" value="1"/>
</dbReference>
<keyword evidence="3" id="KW-1185">Reference proteome</keyword>
<sequence>MVGKIISDKEGNLEGVAILDIGRNKVLISFKDTSKGIQIRKRGHWSIRGNLVNLQSVYDVDHKYMELWVQIHGLPLDYITMKTTEIIGKRLGVVMETENPRWNNVLQRTFLRVKRTFLWVDLKYERIQDSYCLNCGILGRNKKECKNSMATACWNPLKPMDAKQREDEKNRESKDDKQACDGECERMETSKEKWPDESCTRNRAGEEQTKVSHRESQGSREQIDLESVSLSTRRVIYEENHSGLGEKPADFINRMRKGKDMLQEAEEDN</sequence>
<evidence type="ECO:0008006" key="4">
    <source>
        <dbReference type="Google" id="ProtNLM"/>
    </source>
</evidence>
<evidence type="ECO:0000313" key="3">
    <source>
        <dbReference type="Proteomes" id="UP000289738"/>
    </source>
</evidence>
<protein>
    <recommendedName>
        <fullName evidence="4">CCHC-type domain-containing protein</fullName>
    </recommendedName>
</protein>
<feature type="region of interest" description="Disordered" evidence="1">
    <location>
        <begin position="164"/>
        <end position="226"/>
    </location>
</feature>
<dbReference type="InterPro" id="IPR040256">
    <property type="entry name" value="At4g02000-like"/>
</dbReference>
<dbReference type="Proteomes" id="UP000289738">
    <property type="component" value="Chromosome A09"/>
</dbReference>
<feature type="compositionally biased region" description="Basic and acidic residues" evidence="1">
    <location>
        <begin position="164"/>
        <end position="223"/>
    </location>
</feature>
<proteinExistence type="predicted"/>
<dbReference type="EMBL" id="SDMP01000009">
    <property type="protein sequence ID" value="RYR39747.1"/>
    <property type="molecule type" value="Genomic_DNA"/>
</dbReference>
<gene>
    <name evidence="2" type="ORF">Ahy_A09g045333</name>
</gene>
<reference evidence="2 3" key="1">
    <citation type="submission" date="2019-01" db="EMBL/GenBank/DDBJ databases">
        <title>Sequencing of cultivated peanut Arachis hypogaea provides insights into genome evolution and oil improvement.</title>
        <authorList>
            <person name="Chen X."/>
        </authorList>
    </citation>
    <scope>NUCLEOTIDE SEQUENCE [LARGE SCALE GENOMIC DNA]</scope>
    <source>
        <strain evidence="3">cv. Fuhuasheng</strain>
        <tissue evidence="2">Leaves</tissue>
    </source>
</reference>
<dbReference type="STRING" id="3818.A0A445BM45"/>
<name>A0A445BM45_ARAHY</name>
<evidence type="ECO:0000313" key="2">
    <source>
        <dbReference type="EMBL" id="RYR39747.1"/>
    </source>
</evidence>
<dbReference type="AlphaFoldDB" id="A0A445BM45"/>
<organism evidence="2 3">
    <name type="scientific">Arachis hypogaea</name>
    <name type="common">Peanut</name>
    <dbReference type="NCBI Taxonomy" id="3818"/>
    <lineage>
        <taxon>Eukaryota</taxon>
        <taxon>Viridiplantae</taxon>
        <taxon>Streptophyta</taxon>
        <taxon>Embryophyta</taxon>
        <taxon>Tracheophyta</taxon>
        <taxon>Spermatophyta</taxon>
        <taxon>Magnoliopsida</taxon>
        <taxon>eudicotyledons</taxon>
        <taxon>Gunneridae</taxon>
        <taxon>Pentapetalae</taxon>
        <taxon>rosids</taxon>
        <taxon>fabids</taxon>
        <taxon>Fabales</taxon>
        <taxon>Fabaceae</taxon>
        <taxon>Papilionoideae</taxon>
        <taxon>50 kb inversion clade</taxon>
        <taxon>dalbergioids sensu lato</taxon>
        <taxon>Dalbergieae</taxon>
        <taxon>Pterocarpus clade</taxon>
        <taxon>Arachis</taxon>
    </lineage>
</organism>
<dbReference type="PANTHER" id="PTHR31286:SF167">
    <property type="entry name" value="OS09G0268800 PROTEIN"/>
    <property type="match status" value="1"/>
</dbReference>
<accession>A0A445BM45</accession>
<comment type="caution">
    <text evidence="2">The sequence shown here is derived from an EMBL/GenBank/DDBJ whole genome shotgun (WGS) entry which is preliminary data.</text>
</comment>